<evidence type="ECO:0000259" key="1">
    <source>
        <dbReference type="Pfam" id="PF21962"/>
    </source>
</evidence>
<sequence length="246" mass="26753">MLGTVLSCISDRERFGDLTAEDLGDIAWDGPSRTYVLLADAITFSGAEPVTVAVVDTMDTPGDSFRARVQDVWLIEASLPTGNADFFEMADSAVNGVLPFECLSHSFTLYPEVSVSGEEATQLALNLLASLDDLAAIISQLSIELTKADGLDVVSCGAKPDLRNPFDLVDRWEQLNIDDHGEVPALPEGFALFEIEFRLAVTPGTHNLPETLRRLTEKAVSRAVTPDRDEKIGSPRSICWTSTLMH</sequence>
<feature type="domain" description="DUF6924" evidence="1">
    <location>
        <begin position="10"/>
        <end position="93"/>
    </location>
</feature>
<dbReference type="AlphaFoldDB" id="A0A857KEL0"/>
<accession>A0A857KEL0</accession>
<gene>
    <name evidence="2" type="ORF">GII30_00365</name>
</gene>
<evidence type="ECO:0000313" key="2">
    <source>
        <dbReference type="EMBL" id="QHN37837.1"/>
    </source>
</evidence>
<dbReference type="Pfam" id="PF21962">
    <property type="entry name" value="DUF6924"/>
    <property type="match status" value="1"/>
</dbReference>
<dbReference type="InterPro" id="IPR053832">
    <property type="entry name" value="DUF6924"/>
</dbReference>
<proteinExistence type="predicted"/>
<organism evidence="2">
    <name type="scientific">Gordonia amarae</name>
    <dbReference type="NCBI Taxonomy" id="36821"/>
    <lineage>
        <taxon>Bacteria</taxon>
        <taxon>Bacillati</taxon>
        <taxon>Actinomycetota</taxon>
        <taxon>Actinomycetes</taxon>
        <taxon>Mycobacteriales</taxon>
        <taxon>Gordoniaceae</taxon>
        <taxon>Gordonia</taxon>
    </lineage>
</organism>
<protein>
    <recommendedName>
        <fullName evidence="1">DUF6924 domain-containing protein</fullName>
    </recommendedName>
</protein>
<name>A0A857KEL0_9ACTN</name>
<reference evidence="2" key="1">
    <citation type="journal article" date="2021" name="Nat. Microbiol.">
        <title>Cocultivation of an ultrasmall environmental parasitic bacterium with lytic ability against bacteria associated with wastewater foams.</title>
        <authorList>
            <person name="Batinovic S."/>
            <person name="Rose J.J.A."/>
            <person name="Ratcliffe J."/>
            <person name="Seviour R.J."/>
            <person name="Petrovski S."/>
        </authorList>
    </citation>
    <scope>NUCLEOTIDE SEQUENCE</scope>
    <source>
        <strain evidence="2">CON44</strain>
    </source>
</reference>
<dbReference type="EMBL" id="CP045810">
    <property type="protein sequence ID" value="QHN37837.1"/>
    <property type="molecule type" value="Genomic_DNA"/>
</dbReference>